<name>A0A2P6NFT0_9EUKA</name>
<evidence type="ECO:0000313" key="3">
    <source>
        <dbReference type="Proteomes" id="UP000241769"/>
    </source>
</evidence>
<gene>
    <name evidence="2" type="ORF">PROFUN_09996</name>
</gene>
<keyword evidence="3" id="KW-1185">Reference proteome</keyword>
<dbReference type="EMBL" id="MDYQ01000095">
    <property type="protein sequence ID" value="PRP82781.1"/>
    <property type="molecule type" value="Genomic_DNA"/>
</dbReference>
<accession>A0A2P6NFT0</accession>
<feature type="region of interest" description="Disordered" evidence="1">
    <location>
        <begin position="321"/>
        <end position="376"/>
    </location>
</feature>
<organism evidence="2 3">
    <name type="scientific">Planoprotostelium fungivorum</name>
    <dbReference type="NCBI Taxonomy" id="1890364"/>
    <lineage>
        <taxon>Eukaryota</taxon>
        <taxon>Amoebozoa</taxon>
        <taxon>Evosea</taxon>
        <taxon>Variosea</taxon>
        <taxon>Cavosteliida</taxon>
        <taxon>Cavosteliaceae</taxon>
        <taxon>Planoprotostelium</taxon>
    </lineage>
</organism>
<reference evidence="2 3" key="1">
    <citation type="journal article" date="2018" name="Genome Biol. Evol.">
        <title>Multiple Roots of Fruiting Body Formation in Amoebozoa.</title>
        <authorList>
            <person name="Hillmann F."/>
            <person name="Forbes G."/>
            <person name="Novohradska S."/>
            <person name="Ferling I."/>
            <person name="Riege K."/>
            <person name="Groth M."/>
            <person name="Westermann M."/>
            <person name="Marz M."/>
            <person name="Spaller T."/>
            <person name="Winckler T."/>
            <person name="Schaap P."/>
            <person name="Glockner G."/>
        </authorList>
    </citation>
    <scope>NUCLEOTIDE SEQUENCE [LARGE SCALE GENOMIC DNA]</scope>
    <source>
        <strain evidence="2 3">Jena</strain>
    </source>
</reference>
<protein>
    <submittedName>
        <fullName evidence="2">Uncharacterized protein</fullName>
    </submittedName>
</protein>
<evidence type="ECO:0000313" key="2">
    <source>
        <dbReference type="EMBL" id="PRP82781.1"/>
    </source>
</evidence>
<dbReference type="Proteomes" id="UP000241769">
    <property type="component" value="Unassembled WGS sequence"/>
</dbReference>
<evidence type="ECO:0000256" key="1">
    <source>
        <dbReference type="SAM" id="MobiDB-lite"/>
    </source>
</evidence>
<proteinExistence type="predicted"/>
<dbReference type="AlphaFoldDB" id="A0A2P6NFT0"/>
<comment type="caution">
    <text evidence="2">The sequence shown here is derived from an EMBL/GenBank/DDBJ whole genome shotgun (WGS) entry which is preliminary data.</text>
</comment>
<sequence length="1098" mass="126326">MKVQYLATDYFARHKETVRRRLLLFPYLPVLHLPNLLADSAVDSLDVKRVDIHVADNQLSDPLHPFCAQEPVDEICFLSTPLFESHDVTFKEQQIDLICCVDICMDIISEEVNPSLLYDKIMIPPPMGLFKHITNTTECLFGDVNDMQELEQSLLDKDVPFLDGRSSVQRLPTPKMDDRRDSSLNEWFKPFDISASELPAIHQPSEMEEMNNPFEKMAETSWKDINEHNLSFQHLFIEEKIPHVMNETWAILHSEDFIEEGLFISSLLSAIDNTLHSQRKERDQLNTFYAMIGSLPSIEEFNRIGMKHNETKRGKIIPQKRPLDTVDPAPRKMQRPVSRAEVAHKPPPPSEKRMVQSTLPRVPSAEKTMKPATSRVNAFISKPPMKSSMASMIPTVPVTRVEPVRPQTPLATASQETSATASQKQLPRLRKLKRTEIADNVSDYLKLTGREDLLNQTAKQNIISAPLPKKRIQEKFTALQVENKSRNNSMILMDAKHIQSCLDAHIYEVASTRNRITWIYSERSDVYLHFQEMIFCIDRQEDLDVMGDCIQIIRADTHRRGKLVIIVLYSKPILDRNFFLRFIQSSSISQESRRPMSGHVTVRLTDTMEAIIGNIDDVIRDATQNLMRRQLTEKNHIHHLSHIEKMYNENKDDIDVITMYWLHRIKHHIENDSLSLAHQTIIDATSIHPSLLARCRSIRDALHIRAKNIDAGTEYDHPKMREIDRLLSDPSLFRDDRDARVIVHCTEEQVQERLKDLISNKDIECNIVYVPPPPADPIHHIVDGSFKRGVLIYNCDPRLLLRHIVWSHVTTLVEYSPSQVDYSSLRGVTDVITMDTAISGKEDAGVNMDLWVSLFRTTMGGGHVIDVKSVEGVEKWPKYVVPVAAGKSDLERDTLKRERLVVDTRENRAGCILYNETFPHLQLFLRRYPSRMIKRSMVYGEDLVVDENTCIVIEDVTRDKTEGLMQRLMTLSNTCRYSILFCLFTVTSLYREMKVLMGSLSHLNAKLYVRYCYAPEDIVTFVDEALENSRGMDVSEEPTAAEIFLSNFPMVNHYLAVRLLSKLRVSQLLSLSKEEMSVTLPPSVWEGFYALVRLQERK</sequence>
<dbReference type="InParanoid" id="A0A2P6NFT0"/>